<keyword evidence="1" id="KW-0732">Signal</keyword>
<organism evidence="2 3">
    <name type="scientific">Blumeria hordei</name>
    <name type="common">Barley powdery mildew</name>
    <name type="synonym">Blumeria graminis f. sp. hordei</name>
    <dbReference type="NCBI Taxonomy" id="2867405"/>
    <lineage>
        <taxon>Eukaryota</taxon>
        <taxon>Fungi</taxon>
        <taxon>Dikarya</taxon>
        <taxon>Ascomycota</taxon>
        <taxon>Pezizomycotina</taxon>
        <taxon>Leotiomycetes</taxon>
        <taxon>Erysiphales</taxon>
        <taxon>Erysiphaceae</taxon>
        <taxon>Blumeria</taxon>
    </lineage>
</organism>
<gene>
    <name evidence="2" type="ORF">BLGHR1_15828</name>
</gene>
<dbReference type="AlphaFoldDB" id="A0A383UZK1"/>
<evidence type="ECO:0000313" key="2">
    <source>
        <dbReference type="EMBL" id="SZF05028.1"/>
    </source>
</evidence>
<proteinExistence type="predicted"/>
<name>A0A383UZK1_BLUHO</name>
<reference evidence="2 3" key="1">
    <citation type="submission" date="2017-11" db="EMBL/GenBank/DDBJ databases">
        <authorList>
            <person name="Kracher B."/>
        </authorList>
    </citation>
    <scope>NUCLEOTIDE SEQUENCE [LARGE SCALE GENOMIC DNA]</scope>
    <source>
        <strain evidence="2 3">RACE1</strain>
    </source>
</reference>
<sequence>MAGSPLILSFLCFMLKSPTVTSRINRSHCITDGSLLGDNVYSNSSRVRNVRHVDIVKLLTSN</sequence>
<protein>
    <submittedName>
        <fullName evidence="2">Uncharacterized protein</fullName>
    </submittedName>
</protein>
<evidence type="ECO:0000256" key="1">
    <source>
        <dbReference type="SAM" id="SignalP"/>
    </source>
</evidence>
<dbReference type="VEuPathDB" id="FungiDB:BLGHR1_15828"/>
<dbReference type="EMBL" id="UNSH01000070">
    <property type="protein sequence ID" value="SZF05028.1"/>
    <property type="molecule type" value="Genomic_DNA"/>
</dbReference>
<feature type="signal peptide" evidence="1">
    <location>
        <begin position="1"/>
        <end position="22"/>
    </location>
</feature>
<feature type="chain" id="PRO_5016821814" evidence="1">
    <location>
        <begin position="23"/>
        <end position="62"/>
    </location>
</feature>
<evidence type="ECO:0000313" key="3">
    <source>
        <dbReference type="Proteomes" id="UP000275772"/>
    </source>
</evidence>
<dbReference type="Proteomes" id="UP000275772">
    <property type="component" value="Unassembled WGS sequence"/>
</dbReference>
<accession>A0A383UZK1</accession>